<comment type="caution">
    <text evidence="1">The sequence shown here is derived from an EMBL/GenBank/DDBJ whole genome shotgun (WGS) entry which is preliminary data.</text>
</comment>
<reference evidence="2" key="1">
    <citation type="journal article" date="2024" name="Proc. Natl. Acad. Sci. U.S.A.">
        <title>Extraordinary preservation of gene collinearity over three hundred million years revealed in homosporous lycophytes.</title>
        <authorList>
            <person name="Li C."/>
            <person name="Wickell D."/>
            <person name="Kuo L.Y."/>
            <person name="Chen X."/>
            <person name="Nie B."/>
            <person name="Liao X."/>
            <person name="Peng D."/>
            <person name="Ji J."/>
            <person name="Jenkins J."/>
            <person name="Williams M."/>
            <person name="Shu S."/>
            <person name="Plott C."/>
            <person name="Barry K."/>
            <person name="Rajasekar S."/>
            <person name="Grimwood J."/>
            <person name="Han X."/>
            <person name="Sun S."/>
            <person name="Hou Z."/>
            <person name="He W."/>
            <person name="Dai G."/>
            <person name="Sun C."/>
            <person name="Schmutz J."/>
            <person name="Leebens-Mack J.H."/>
            <person name="Li F.W."/>
            <person name="Wang L."/>
        </authorList>
    </citation>
    <scope>NUCLEOTIDE SEQUENCE [LARGE SCALE GENOMIC DNA]</scope>
    <source>
        <strain evidence="2">cv. PW_Plant_1</strain>
    </source>
</reference>
<sequence>MSVPSSLLQETLAEVNGYQSFTVPSLPILQKINVGWATWIRTALMEEVAMVKRGLPSTETGRFSLRSISLSQNNLPLRIDGAGRDGGAWPPFHKTGLPLF</sequence>
<gene>
    <name evidence="1" type="ORF">O6H91_10G023800</name>
</gene>
<dbReference type="EMBL" id="CM055101">
    <property type="protein sequence ID" value="KAJ7540635.1"/>
    <property type="molecule type" value="Genomic_DNA"/>
</dbReference>
<name>A0ACC2CF96_DIPCM</name>
<protein>
    <submittedName>
        <fullName evidence="1">Uncharacterized protein</fullName>
    </submittedName>
</protein>
<evidence type="ECO:0000313" key="2">
    <source>
        <dbReference type="Proteomes" id="UP001162992"/>
    </source>
</evidence>
<dbReference type="Proteomes" id="UP001162992">
    <property type="component" value="Chromosome 10"/>
</dbReference>
<proteinExistence type="predicted"/>
<accession>A0ACC2CF96</accession>
<evidence type="ECO:0000313" key="1">
    <source>
        <dbReference type="EMBL" id="KAJ7540635.1"/>
    </source>
</evidence>
<organism evidence="1 2">
    <name type="scientific">Diphasiastrum complanatum</name>
    <name type="common">Issler's clubmoss</name>
    <name type="synonym">Lycopodium complanatum</name>
    <dbReference type="NCBI Taxonomy" id="34168"/>
    <lineage>
        <taxon>Eukaryota</taxon>
        <taxon>Viridiplantae</taxon>
        <taxon>Streptophyta</taxon>
        <taxon>Embryophyta</taxon>
        <taxon>Tracheophyta</taxon>
        <taxon>Lycopodiopsida</taxon>
        <taxon>Lycopodiales</taxon>
        <taxon>Lycopodiaceae</taxon>
        <taxon>Lycopodioideae</taxon>
        <taxon>Diphasiastrum</taxon>
    </lineage>
</organism>
<keyword evidence="2" id="KW-1185">Reference proteome</keyword>